<dbReference type="Pfam" id="PF02519">
    <property type="entry name" value="Auxin_inducible"/>
    <property type="match status" value="1"/>
</dbReference>
<dbReference type="PANTHER" id="PTHR31929">
    <property type="entry name" value="SAUR-LIKE AUXIN-RESPONSIVE PROTEIN FAMILY-RELATED"/>
    <property type="match status" value="1"/>
</dbReference>
<dbReference type="EMBL" id="JBAMMX010000002">
    <property type="protein sequence ID" value="KAK6945881.1"/>
    <property type="molecule type" value="Genomic_DNA"/>
</dbReference>
<protein>
    <submittedName>
        <fullName evidence="2">Small auxin-up RNA</fullName>
    </submittedName>
</protein>
<dbReference type="Proteomes" id="UP001370490">
    <property type="component" value="Unassembled WGS sequence"/>
</dbReference>
<sequence length="190" mass="21687">MGIRLPGAFLPKQILRRSLMTAGQAASTDAIVPKGYFAVYIGERERKRFVVPISYLNQPSFQELLRKAEEVFGFSHQMGGQSYPTPHNVHITESFSLKQFHVRAPNLLVNWLGFSSIKPFMGSNYHFLWSLNWPYRILLYLNKSADVFAVSQAKHWFEATTGIRWPGDIHAMQKSPQISYVCNPSSFSLC</sequence>
<dbReference type="AlphaFoldDB" id="A0AAN8WDD4"/>
<name>A0AAN8WDD4_9MAGN</name>
<comment type="caution">
    <text evidence="2">The sequence shown here is derived from an EMBL/GenBank/DDBJ whole genome shotgun (WGS) entry which is preliminary data.</text>
</comment>
<keyword evidence="3" id="KW-1185">Reference proteome</keyword>
<evidence type="ECO:0000256" key="1">
    <source>
        <dbReference type="ARBA" id="ARBA00006974"/>
    </source>
</evidence>
<comment type="similarity">
    <text evidence="1">Belongs to the ARG7 family.</text>
</comment>
<dbReference type="InterPro" id="IPR003676">
    <property type="entry name" value="SAUR_fam"/>
</dbReference>
<dbReference type="GO" id="GO:0009733">
    <property type="term" value="P:response to auxin"/>
    <property type="evidence" value="ECO:0007669"/>
    <property type="project" value="InterPro"/>
</dbReference>
<proteinExistence type="inferred from homology"/>
<evidence type="ECO:0000313" key="3">
    <source>
        <dbReference type="Proteomes" id="UP001370490"/>
    </source>
</evidence>
<evidence type="ECO:0000313" key="2">
    <source>
        <dbReference type="EMBL" id="KAK6945881.1"/>
    </source>
</evidence>
<accession>A0AAN8WDD4</accession>
<reference evidence="2 3" key="1">
    <citation type="submission" date="2023-12" db="EMBL/GenBank/DDBJ databases">
        <title>A high-quality genome assembly for Dillenia turbinata (Dilleniales).</title>
        <authorList>
            <person name="Chanderbali A."/>
        </authorList>
    </citation>
    <scope>NUCLEOTIDE SEQUENCE [LARGE SCALE GENOMIC DNA]</scope>
    <source>
        <strain evidence="2">LSX21</strain>
        <tissue evidence="2">Leaf</tissue>
    </source>
</reference>
<organism evidence="2 3">
    <name type="scientific">Dillenia turbinata</name>
    <dbReference type="NCBI Taxonomy" id="194707"/>
    <lineage>
        <taxon>Eukaryota</taxon>
        <taxon>Viridiplantae</taxon>
        <taxon>Streptophyta</taxon>
        <taxon>Embryophyta</taxon>
        <taxon>Tracheophyta</taxon>
        <taxon>Spermatophyta</taxon>
        <taxon>Magnoliopsida</taxon>
        <taxon>eudicotyledons</taxon>
        <taxon>Gunneridae</taxon>
        <taxon>Pentapetalae</taxon>
        <taxon>Dilleniales</taxon>
        <taxon>Dilleniaceae</taxon>
        <taxon>Dillenia</taxon>
    </lineage>
</organism>
<gene>
    <name evidence="2" type="ORF">RJ641_013425</name>
</gene>